<comment type="caution">
    <text evidence="1">The sequence shown here is derived from an EMBL/GenBank/DDBJ whole genome shotgun (WGS) entry which is preliminary data.</text>
</comment>
<dbReference type="NCBIfam" id="TIGR02753">
    <property type="entry name" value="sodN"/>
    <property type="match status" value="1"/>
</dbReference>
<dbReference type="Pfam" id="PF09055">
    <property type="entry name" value="Sod_Ni"/>
    <property type="match status" value="1"/>
</dbReference>
<proteinExistence type="predicted"/>
<dbReference type="Proteomes" id="UP000179227">
    <property type="component" value="Unassembled WGS sequence"/>
</dbReference>
<sequence>MKVLRLIDTIFPPKFAYAHCDVPCGIYDPKPAQIAAETVVKMVEKIEGFDNKTATIADRNTLIRAVWTKEEHARKCKEELLILWTDFFRPEHLEMFPSLHNTFWNATKLCSQNKQEVNVDAAQDLKKAVDEIAEMYAKAKAAAKK</sequence>
<organism evidence="1 2">
    <name type="scientific">Candidatus Curtissbacteria bacterium RIFCSPLOWO2_01_FULL_42_26</name>
    <dbReference type="NCBI Taxonomy" id="1797729"/>
    <lineage>
        <taxon>Bacteria</taxon>
        <taxon>Candidatus Curtissiibacteriota</taxon>
    </lineage>
</organism>
<protein>
    <submittedName>
        <fullName evidence="1">Superoxide dismutase, Ni</fullName>
    </submittedName>
</protein>
<dbReference type="Gene3D" id="1.20.120.400">
    <property type="entry name" value="Nickel-containing superoxide dismutase"/>
    <property type="match status" value="1"/>
</dbReference>
<name>A0A1F5HYP7_9BACT</name>
<evidence type="ECO:0000313" key="1">
    <source>
        <dbReference type="EMBL" id="OGE09294.1"/>
    </source>
</evidence>
<dbReference type="EMBL" id="MFBS01000020">
    <property type="protein sequence ID" value="OGE09294.1"/>
    <property type="molecule type" value="Genomic_DNA"/>
</dbReference>
<dbReference type="GO" id="GO:0016151">
    <property type="term" value="F:nickel cation binding"/>
    <property type="evidence" value="ECO:0007669"/>
    <property type="project" value="InterPro"/>
</dbReference>
<evidence type="ECO:0000313" key="2">
    <source>
        <dbReference type="Proteomes" id="UP000179227"/>
    </source>
</evidence>
<gene>
    <name evidence="1" type="ORF">A3A60_04175</name>
</gene>
<dbReference type="InterPro" id="IPR014123">
    <property type="entry name" value="Superoxide_dismutase_Ni-type"/>
</dbReference>
<reference evidence="1 2" key="1">
    <citation type="journal article" date="2016" name="Nat. Commun.">
        <title>Thousands of microbial genomes shed light on interconnected biogeochemical processes in an aquifer system.</title>
        <authorList>
            <person name="Anantharaman K."/>
            <person name="Brown C.T."/>
            <person name="Hug L.A."/>
            <person name="Sharon I."/>
            <person name="Castelle C.J."/>
            <person name="Probst A.J."/>
            <person name="Thomas B.C."/>
            <person name="Singh A."/>
            <person name="Wilkins M.J."/>
            <person name="Karaoz U."/>
            <person name="Brodie E.L."/>
            <person name="Williams K.H."/>
            <person name="Hubbard S.S."/>
            <person name="Banfield J.F."/>
        </authorList>
    </citation>
    <scope>NUCLEOTIDE SEQUENCE [LARGE SCALE GENOMIC DNA]</scope>
</reference>
<accession>A0A1F5HYP7</accession>
<dbReference type="AlphaFoldDB" id="A0A1F5HYP7"/>
<dbReference type="STRING" id="1797729.A3A60_04175"/>
<dbReference type="SUPFAM" id="SSF109770">
    <property type="entry name" value="Nickel-containing superoxide dismutase, NiSOD"/>
    <property type="match status" value="1"/>
</dbReference>
<dbReference type="InterPro" id="IPR036502">
    <property type="entry name" value="NiSOD_sf"/>
</dbReference>
<dbReference type="GO" id="GO:0004784">
    <property type="term" value="F:superoxide dismutase activity"/>
    <property type="evidence" value="ECO:0007669"/>
    <property type="project" value="InterPro"/>
</dbReference>